<evidence type="ECO:0000256" key="1">
    <source>
        <dbReference type="ARBA" id="ARBA00010641"/>
    </source>
</evidence>
<dbReference type="Pfam" id="PF04542">
    <property type="entry name" value="Sigma70_r2"/>
    <property type="match status" value="1"/>
</dbReference>
<proteinExistence type="inferred from homology"/>
<dbReference type="InterPro" id="IPR007627">
    <property type="entry name" value="RNA_pol_sigma70_r2"/>
</dbReference>
<dbReference type="Proteomes" id="UP001499854">
    <property type="component" value="Unassembled WGS sequence"/>
</dbReference>
<dbReference type="InterPro" id="IPR013249">
    <property type="entry name" value="RNA_pol_sigma70_r4_t2"/>
</dbReference>
<dbReference type="InterPro" id="IPR013325">
    <property type="entry name" value="RNA_pol_sigma_r2"/>
</dbReference>
<dbReference type="Pfam" id="PF08281">
    <property type="entry name" value="Sigma70_r4_2"/>
    <property type="match status" value="1"/>
</dbReference>
<feature type="domain" description="RNA polymerase sigma-70 region 2" evidence="6">
    <location>
        <begin position="25"/>
        <end position="90"/>
    </location>
</feature>
<evidence type="ECO:0000313" key="8">
    <source>
        <dbReference type="EMBL" id="GAA1965290.1"/>
    </source>
</evidence>
<dbReference type="EMBL" id="BAAAQM010000010">
    <property type="protein sequence ID" value="GAA1965290.1"/>
    <property type="molecule type" value="Genomic_DNA"/>
</dbReference>
<evidence type="ECO:0000256" key="4">
    <source>
        <dbReference type="ARBA" id="ARBA00023125"/>
    </source>
</evidence>
<dbReference type="Gene3D" id="1.10.1740.10">
    <property type="match status" value="1"/>
</dbReference>
<evidence type="ECO:0000256" key="2">
    <source>
        <dbReference type="ARBA" id="ARBA00023015"/>
    </source>
</evidence>
<reference evidence="9" key="1">
    <citation type="journal article" date="2019" name="Int. J. Syst. Evol. Microbiol.">
        <title>The Global Catalogue of Microorganisms (GCM) 10K type strain sequencing project: providing services to taxonomists for standard genome sequencing and annotation.</title>
        <authorList>
            <consortium name="The Broad Institute Genomics Platform"/>
            <consortium name="The Broad Institute Genome Sequencing Center for Infectious Disease"/>
            <person name="Wu L."/>
            <person name="Ma J."/>
        </authorList>
    </citation>
    <scope>NUCLEOTIDE SEQUENCE [LARGE SCALE GENOMIC DNA]</scope>
    <source>
        <strain evidence="9">JCM 16013</strain>
    </source>
</reference>
<organism evidence="8 9">
    <name type="scientific">Catenulispora subtropica</name>
    <dbReference type="NCBI Taxonomy" id="450798"/>
    <lineage>
        <taxon>Bacteria</taxon>
        <taxon>Bacillati</taxon>
        <taxon>Actinomycetota</taxon>
        <taxon>Actinomycetes</taxon>
        <taxon>Catenulisporales</taxon>
        <taxon>Catenulisporaceae</taxon>
        <taxon>Catenulispora</taxon>
    </lineage>
</organism>
<dbReference type="SUPFAM" id="SSF88946">
    <property type="entry name" value="Sigma2 domain of RNA polymerase sigma factors"/>
    <property type="match status" value="1"/>
</dbReference>
<keyword evidence="2" id="KW-0805">Transcription regulation</keyword>
<keyword evidence="3" id="KW-0731">Sigma factor</keyword>
<dbReference type="InterPro" id="IPR013324">
    <property type="entry name" value="RNA_pol_sigma_r3/r4-like"/>
</dbReference>
<dbReference type="SUPFAM" id="SSF88659">
    <property type="entry name" value="Sigma3 and sigma4 domains of RNA polymerase sigma factors"/>
    <property type="match status" value="1"/>
</dbReference>
<dbReference type="InterPro" id="IPR039425">
    <property type="entry name" value="RNA_pol_sigma-70-like"/>
</dbReference>
<evidence type="ECO:0000259" key="6">
    <source>
        <dbReference type="Pfam" id="PF04542"/>
    </source>
</evidence>
<evidence type="ECO:0000259" key="7">
    <source>
        <dbReference type="Pfam" id="PF08281"/>
    </source>
</evidence>
<dbReference type="CDD" id="cd06171">
    <property type="entry name" value="Sigma70_r4"/>
    <property type="match status" value="1"/>
</dbReference>
<feature type="domain" description="RNA polymerase sigma factor 70 region 4 type 2" evidence="7">
    <location>
        <begin position="114"/>
        <end position="165"/>
    </location>
</feature>
<dbReference type="InterPro" id="IPR014284">
    <property type="entry name" value="RNA_pol_sigma-70_dom"/>
</dbReference>
<comment type="similarity">
    <text evidence="1">Belongs to the sigma-70 factor family. ECF subfamily.</text>
</comment>
<gene>
    <name evidence="8" type="ORF">GCM10009838_23530</name>
</gene>
<dbReference type="RefSeq" id="WP_344656995.1">
    <property type="nucleotide sequence ID" value="NZ_BAAAQM010000010.1"/>
</dbReference>
<keyword evidence="4" id="KW-0238">DNA-binding</keyword>
<comment type="caution">
    <text evidence="8">The sequence shown here is derived from an EMBL/GenBank/DDBJ whole genome shotgun (WGS) entry which is preliminary data.</text>
</comment>
<dbReference type="PANTHER" id="PTHR43133:SF50">
    <property type="entry name" value="ECF RNA POLYMERASE SIGMA FACTOR SIGM"/>
    <property type="match status" value="1"/>
</dbReference>
<dbReference type="PANTHER" id="PTHR43133">
    <property type="entry name" value="RNA POLYMERASE ECF-TYPE SIGMA FACTO"/>
    <property type="match status" value="1"/>
</dbReference>
<keyword evidence="5" id="KW-0804">Transcription</keyword>
<dbReference type="Gene3D" id="1.10.10.10">
    <property type="entry name" value="Winged helix-like DNA-binding domain superfamily/Winged helix DNA-binding domain"/>
    <property type="match status" value="1"/>
</dbReference>
<dbReference type="InterPro" id="IPR036388">
    <property type="entry name" value="WH-like_DNA-bd_sf"/>
</dbReference>
<dbReference type="NCBIfam" id="TIGR02937">
    <property type="entry name" value="sigma70-ECF"/>
    <property type="match status" value="1"/>
</dbReference>
<sequence>MTIHTPAGTPDNGLAEAHREFEAFYNDCQPRIMRYAASLTGNHCNAEELVQEVFAKAWQHWSGIRGHRSPEAWVRTVLFRTWVTWWRKDAAQTRAHRRHGMPADVPEPAIDHVLIVSAMRAIPASQREAILLHHGQGMSVKQVATVSSTPVSSVKARLVRGRRSLAELLRDENTR</sequence>
<evidence type="ECO:0000256" key="3">
    <source>
        <dbReference type="ARBA" id="ARBA00023082"/>
    </source>
</evidence>
<keyword evidence="9" id="KW-1185">Reference proteome</keyword>
<accession>A0ABP5CNH3</accession>
<name>A0ABP5CNH3_9ACTN</name>
<evidence type="ECO:0000256" key="5">
    <source>
        <dbReference type="ARBA" id="ARBA00023163"/>
    </source>
</evidence>
<protein>
    <submittedName>
        <fullName evidence="8">SigE family RNA polymerase sigma factor</fullName>
    </submittedName>
</protein>
<evidence type="ECO:0000313" key="9">
    <source>
        <dbReference type="Proteomes" id="UP001499854"/>
    </source>
</evidence>